<dbReference type="Gene3D" id="2.60.40.10">
    <property type="entry name" value="Immunoglobulins"/>
    <property type="match status" value="1"/>
</dbReference>
<dbReference type="GO" id="GO:0042102">
    <property type="term" value="P:positive regulation of T cell proliferation"/>
    <property type="evidence" value="ECO:0007669"/>
    <property type="project" value="TreeGrafter"/>
</dbReference>
<dbReference type="InterPro" id="IPR036179">
    <property type="entry name" value="Ig-like_dom_sf"/>
</dbReference>
<organism evidence="13 14">
    <name type="scientific">Phoxinus phoxinus</name>
    <name type="common">Eurasian minnow</name>
    <dbReference type="NCBI Taxonomy" id="58324"/>
    <lineage>
        <taxon>Eukaryota</taxon>
        <taxon>Metazoa</taxon>
        <taxon>Chordata</taxon>
        <taxon>Craniata</taxon>
        <taxon>Vertebrata</taxon>
        <taxon>Euteleostomi</taxon>
        <taxon>Actinopterygii</taxon>
        <taxon>Neopterygii</taxon>
        <taxon>Teleostei</taxon>
        <taxon>Ostariophysi</taxon>
        <taxon>Cypriniformes</taxon>
        <taxon>Leuciscidae</taxon>
        <taxon>Phoxininae</taxon>
        <taxon>Phoxinus</taxon>
    </lineage>
</organism>
<dbReference type="SUPFAM" id="SSF48726">
    <property type="entry name" value="Immunoglobulin"/>
    <property type="match status" value="1"/>
</dbReference>
<dbReference type="PANTHER" id="PTHR25466">
    <property type="entry name" value="T-LYMPHOCYTE ACTIVATION ANTIGEN"/>
    <property type="match status" value="1"/>
</dbReference>
<keyword evidence="6 11" id="KW-0472">Membrane</keyword>
<evidence type="ECO:0000256" key="11">
    <source>
        <dbReference type="SAM" id="Phobius"/>
    </source>
</evidence>
<evidence type="ECO:0000256" key="4">
    <source>
        <dbReference type="ARBA" id="ARBA00022729"/>
    </source>
</evidence>
<gene>
    <name evidence="13" type="ORF">R3I93_017332</name>
</gene>
<keyword evidence="9" id="KW-0325">Glycoprotein</keyword>
<dbReference type="PROSITE" id="PS50835">
    <property type="entry name" value="IG_LIKE"/>
    <property type="match status" value="1"/>
</dbReference>
<protein>
    <recommendedName>
        <fullName evidence="12">Ig-like domain-containing protein</fullName>
    </recommendedName>
</protein>
<evidence type="ECO:0000256" key="8">
    <source>
        <dbReference type="ARBA" id="ARBA00023170"/>
    </source>
</evidence>
<keyword evidence="7" id="KW-1015">Disulfide bond</keyword>
<dbReference type="EMBL" id="JAYKXH010000018">
    <property type="protein sequence ID" value="KAK7137221.1"/>
    <property type="molecule type" value="Genomic_DNA"/>
</dbReference>
<dbReference type="FunFam" id="2.60.40.10:FF:000142">
    <property type="entry name" value="V-set domain-containing T-cell activation inhibitor 1"/>
    <property type="match status" value="1"/>
</dbReference>
<proteinExistence type="predicted"/>
<feature type="transmembrane region" description="Helical" evidence="11">
    <location>
        <begin position="157"/>
        <end position="180"/>
    </location>
</feature>
<evidence type="ECO:0000256" key="1">
    <source>
        <dbReference type="ARBA" id="ARBA00004251"/>
    </source>
</evidence>
<evidence type="ECO:0000313" key="13">
    <source>
        <dbReference type="EMBL" id="KAK7137221.1"/>
    </source>
</evidence>
<evidence type="ECO:0000256" key="10">
    <source>
        <dbReference type="ARBA" id="ARBA00023319"/>
    </source>
</evidence>
<keyword evidence="8" id="KW-0675">Receptor</keyword>
<accession>A0AAN9GXC8</accession>
<dbReference type="InterPro" id="IPR007110">
    <property type="entry name" value="Ig-like_dom"/>
</dbReference>
<evidence type="ECO:0000259" key="12">
    <source>
        <dbReference type="PROSITE" id="PS50835"/>
    </source>
</evidence>
<dbReference type="GO" id="GO:0031295">
    <property type="term" value="P:T cell costimulation"/>
    <property type="evidence" value="ECO:0007669"/>
    <property type="project" value="TreeGrafter"/>
</dbReference>
<evidence type="ECO:0000313" key="14">
    <source>
        <dbReference type="Proteomes" id="UP001364617"/>
    </source>
</evidence>
<dbReference type="GO" id="GO:0071222">
    <property type="term" value="P:cellular response to lipopolysaccharide"/>
    <property type="evidence" value="ECO:0007669"/>
    <property type="project" value="TreeGrafter"/>
</dbReference>
<dbReference type="GO" id="GO:0009897">
    <property type="term" value="C:external side of plasma membrane"/>
    <property type="evidence" value="ECO:0007669"/>
    <property type="project" value="TreeGrafter"/>
</dbReference>
<dbReference type="GO" id="GO:0042130">
    <property type="term" value="P:negative regulation of T cell proliferation"/>
    <property type="evidence" value="ECO:0007669"/>
    <property type="project" value="TreeGrafter"/>
</dbReference>
<dbReference type="AlphaFoldDB" id="A0AAN9GXC8"/>
<evidence type="ECO:0000256" key="2">
    <source>
        <dbReference type="ARBA" id="ARBA00022475"/>
    </source>
</evidence>
<evidence type="ECO:0000256" key="5">
    <source>
        <dbReference type="ARBA" id="ARBA00022989"/>
    </source>
</evidence>
<evidence type="ECO:0000256" key="7">
    <source>
        <dbReference type="ARBA" id="ARBA00023157"/>
    </source>
</evidence>
<keyword evidence="5 11" id="KW-1133">Transmembrane helix</keyword>
<comment type="caution">
    <text evidence="13">The sequence shown here is derived from an EMBL/GenBank/DDBJ whole genome shotgun (WGS) entry which is preliminary data.</text>
</comment>
<keyword evidence="10" id="KW-0393">Immunoglobulin domain</keyword>
<dbReference type="InterPro" id="IPR003599">
    <property type="entry name" value="Ig_sub"/>
</dbReference>
<dbReference type="InterPro" id="IPR013783">
    <property type="entry name" value="Ig-like_fold"/>
</dbReference>
<feature type="domain" description="Ig-like" evidence="12">
    <location>
        <begin position="42"/>
        <end position="135"/>
    </location>
</feature>
<evidence type="ECO:0000256" key="6">
    <source>
        <dbReference type="ARBA" id="ARBA00023136"/>
    </source>
</evidence>
<evidence type="ECO:0000256" key="3">
    <source>
        <dbReference type="ARBA" id="ARBA00022692"/>
    </source>
</evidence>
<dbReference type="Pfam" id="PF07686">
    <property type="entry name" value="V-set"/>
    <property type="match status" value="1"/>
</dbReference>
<dbReference type="GO" id="GO:0007166">
    <property type="term" value="P:cell surface receptor signaling pathway"/>
    <property type="evidence" value="ECO:0007669"/>
    <property type="project" value="TreeGrafter"/>
</dbReference>
<comment type="subcellular location">
    <subcellularLocation>
        <location evidence="1">Cell membrane</location>
        <topology evidence="1">Single-pass type I membrane protein</topology>
    </subcellularLocation>
</comment>
<reference evidence="13 14" key="1">
    <citation type="submission" date="2024-02" db="EMBL/GenBank/DDBJ databases">
        <title>Chromosome-level genome assembly of the Eurasian Minnow (Phoxinus phoxinus).</title>
        <authorList>
            <person name="Oriowo T.O."/>
            <person name="Martin S."/>
            <person name="Stange M."/>
            <person name="Chrysostomakis Y."/>
            <person name="Brown T."/>
            <person name="Winkler S."/>
            <person name="Kukowka S."/>
            <person name="Myers E.W."/>
            <person name="Bohne A."/>
        </authorList>
    </citation>
    <scope>NUCLEOTIDE SEQUENCE [LARGE SCALE GENOMIC DNA]</scope>
    <source>
        <strain evidence="13">ZFMK-TIS-60720</strain>
        <tissue evidence="13">Whole Organism</tissue>
    </source>
</reference>
<keyword evidence="4" id="KW-0732">Signal</keyword>
<keyword evidence="2" id="KW-1003">Cell membrane</keyword>
<dbReference type="SMART" id="SM00409">
    <property type="entry name" value="IG"/>
    <property type="match status" value="1"/>
</dbReference>
<dbReference type="Proteomes" id="UP001364617">
    <property type="component" value="Unassembled WGS sequence"/>
</dbReference>
<name>A0AAN9GXC8_9TELE</name>
<dbReference type="GO" id="GO:0006955">
    <property type="term" value="P:immune response"/>
    <property type="evidence" value="ECO:0007669"/>
    <property type="project" value="TreeGrafter"/>
</dbReference>
<dbReference type="PANTHER" id="PTHR25466:SF14">
    <property type="entry name" value="BUTYROPHILIN SUBFAMILY 2 MEMBER A2-LIKE-RELATED"/>
    <property type="match status" value="1"/>
</dbReference>
<keyword evidence="3 11" id="KW-0812">Transmembrane</keyword>
<keyword evidence="14" id="KW-1185">Reference proteome</keyword>
<evidence type="ECO:0000256" key="9">
    <source>
        <dbReference type="ARBA" id="ARBA00023180"/>
    </source>
</evidence>
<dbReference type="InterPro" id="IPR051713">
    <property type="entry name" value="T-cell_Activation_Regulation"/>
</dbReference>
<feature type="transmembrane region" description="Helical" evidence="11">
    <location>
        <begin position="7"/>
        <end position="26"/>
    </location>
</feature>
<sequence length="190" mass="21507">MYNIHELYRGTLIIGCRFICVFAVLINKVSLQETVHREAVIGGSVLLPCSSTEHDQKLQDIDVSWRHNDSEIVYDIVKGEDFVVDQDPRYKNRVETFPLEYERGNFSIKLNNLNYTDAGEYSCLITPSNEQKNVVLIIKGKENKSNQANQGLDRTEIILICVGTLGAVIIIGGFIAYFIIHQRKKSEAAL</sequence>
<dbReference type="InterPro" id="IPR013106">
    <property type="entry name" value="Ig_V-set"/>
</dbReference>